<sequence length="158" mass="18214">MDRLAHAETHSTEALLYVPRLRKGQIAAISIPFEVDRLQGVRADRAPHSSRRFFEPNSGRRSGVKFAVLGRFIWRLDVCYRVPHLLEKRCRQFNGTQHIRIEVDHTPTASRDTNPQAACGLREFLHVRSVRLDDNEWIAGMRTRKDVQGDRHVAHSPT</sequence>
<evidence type="ECO:0000313" key="2">
    <source>
        <dbReference type="Proteomes" id="UP000272706"/>
    </source>
</evidence>
<proteinExistence type="predicted"/>
<protein>
    <submittedName>
        <fullName evidence="1">Uncharacterized protein</fullName>
    </submittedName>
</protein>
<name>A0A3A5JS27_9HYPH</name>
<accession>A0A3A5JS27</accession>
<dbReference type="EMBL" id="QZWZ01000159">
    <property type="protein sequence ID" value="RJT19209.1"/>
    <property type="molecule type" value="Genomic_DNA"/>
</dbReference>
<reference evidence="1 2" key="1">
    <citation type="submission" date="2018-09" db="EMBL/GenBank/DDBJ databases">
        <title>Mesorhizobium carmichaelinearum sp. nov. isolated from Carmichaelinea spp. root nodules in New Zealand.</title>
        <authorList>
            <person name="De Meyer S.E."/>
        </authorList>
    </citation>
    <scope>NUCLEOTIDE SEQUENCE [LARGE SCALE GENOMIC DNA]</scope>
    <source>
        <strain evidence="1 2">ICMP19557</strain>
    </source>
</reference>
<comment type="caution">
    <text evidence="1">The sequence shown here is derived from an EMBL/GenBank/DDBJ whole genome shotgun (WGS) entry which is preliminary data.</text>
</comment>
<gene>
    <name evidence="1" type="ORF">D3227_40335</name>
</gene>
<dbReference type="AlphaFoldDB" id="A0A3A5JS27"/>
<organism evidence="1 2">
    <name type="scientific">Mesorhizobium waimense</name>
    <dbReference type="NCBI Taxonomy" id="1300307"/>
    <lineage>
        <taxon>Bacteria</taxon>
        <taxon>Pseudomonadati</taxon>
        <taxon>Pseudomonadota</taxon>
        <taxon>Alphaproteobacteria</taxon>
        <taxon>Hyphomicrobiales</taxon>
        <taxon>Phyllobacteriaceae</taxon>
        <taxon>Mesorhizobium</taxon>
    </lineage>
</organism>
<dbReference type="Proteomes" id="UP000272706">
    <property type="component" value="Unassembled WGS sequence"/>
</dbReference>
<evidence type="ECO:0000313" key="1">
    <source>
        <dbReference type="EMBL" id="RJT19209.1"/>
    </source>
</evidence>
<keyword evidence="2" id="KW-1185">Reference proteome</keyword>